<feature type="non-terminal residue" evidence="10">
    <location>
        <position position="1"/>
    </location>
</feature>
<dbReference type="InterPro" id="IPR005635">
    <property type="entry name" value="Inner_centromere_prot_ARK-bd"/>
</dbReference>
<evidence type="ECO:0000313" key="10">
    <source>
        <dbReference type="EMBL" id="KAG7168626.1"/>
    </source>
</evidence>
<feature type="compositionally biased region" description="Polar residues" evidence="8">
    <location>
        <begin position="790"/>
        <end position="819"/>
    </location>
</feature>
<reference evidence="10" key="1">
    <citation type="journal article" date="2021" name="Sci. Adv.">
        <title>The American lobster genome reveals insights on longevity, neural, and immune adaptations.</title>
        <authorList>
            <person name="Polinski J.M."/>
            <person name="Zimin A.V."/>
            <person name="Clark K.F."/>
            <person name="Kohn A.B."/>
            <person name="Sadowski N."/>
            <person name="Timp W."/>
            <person name="Ptitsyn A."/>
            <person name="Khanna P."/>
            <person name="Romanova D.Y."/>
            <person name="Williams P."/>
            <person name="Greenwood S.J."/>
            <person name="Moroz L.L."/>
            <person name="Walt D.R."/>
            <person name="Bodnar A.G."/>
        </authorList>
    </citation>
    <scope>NUCLEOTIDE SEQUENCE</scope>
    <source>
        <strain evidence="10">GMGI-L3</strain>
    </source>
</reference>
<name>A0A8J5K6E6_HOMAM</name>
<dbReference type="GO" id="GO:0005634">
    <property type="term" value="C:nucleus"/>
    <property type="evidence" value="ECO:0007669"/>
    <property type="project" value="UniProtKB-SubCell"/>
</dbReference>
<evidence type="ECO:0000256" key="7">
    <source>
        <dbReference type="ARBA" id="ARBA00023242"/>
    </source>
</evidence>
<evidence type="ECO:0000259" key="9">
    <source>
        <dbReference type="Pfam" id="PF03941"/>
    </source>
</evidence>
<proteinExistence type="inferred from homology"/>
<feature type="compositionally biased region" description="Basic and acidic residues" evidence="8">
    <location>
        <begin position="590"/>
        <end position="670"/>
    </location>
</feature>
<feature type="region of interest" description="Disordered" evidence="8">
    <location>
        <begin position="242"/>
        <end position="263"/>
    </location>
</feature>
<dbReference type="GO" id="GO:1990385">
    <property type="term" value="C:meiotic spindle midzone"/>
    <property type="evidence" value="ECO:0007669"/>
    <property type="project" value="TreeGrafter"/>
</dbReference>
<dbReference type="Proteomes" id="UP000747542">
    <property type="component" value="Unassembled WGS sequence"/>
</dbReference>
<feature type="region of interest" description="Disordered" evidence="8">
    <location>
        <begin position="490"/>
        <end position="553"/>
    </location>
</feature>
<dbReference type="GO" id="GO:0000776">
    <property type="term" value="C:kinetochore"/>
    <property type="evidence" value="ECO:0007669"/>
    <property type="project" value="TreeGrafter"/>
</dbReference>
<evidence type="ECO:0000256" key="5">
    <source>
        <dbReference type="ARBA" id="ARBA00022829"/>
    </source>
</evidence>
<dbReference type="PANTHER" id="PTHR13142">
    <property type="entry name" value="INNER CENTROMERE PROTEIN"/>
    <property type="match status" value="1"/>
</dbReference>
<keyword evidence="7" id="KW-0539">Nucleus</keyword>
<feature type="compositionally biased region" description="Basic residues" evidence="8">
    <location>
        <begin position="31"/>
        <end position="43"/>
    </location>
</feature>
<evidence type="ECO:0000256" key="8">
    <source>
        <dbReference type="SAM" id="MobiDB-lite"/>
    </source>
</evidence>
<evidence type="ECO:0000256" key="2">
    <source>
        <dbReference type="ARBA" id="ARBA00004186"/>
    </source>
</evidence>
<organism evidence="10 11">
    <name type="scientific">Homarus americanus</name>
    <name type="common">American lobster</name>
    <dbReference type="NCBI Taxonomy" id="6706"/>
    <lineage>
        <taxon>Eukaryota</taxon>
        <taxon>Metazoa</taxon>
        <taxon>Ecdysozoa</taxon>
        <taxon>Arthropoda</taxon>
        <taxon>Crustacea</taxon>
        <taxon>Multicrustacea</taxon>
        <taxon>Malacostraca</taxon>
        <taxon>Eumalacostraca</taxon>
        <taxon>Eucarida</taxon>
        <taxon>Decapoda</taxon>
        <taxon>Pleocyemata</taxon>
        <taxon>Astacidea</taxon>
        <taxon>Nephropoidea</taxon>
        <taxon>Nephropidae</taxon>
        <taxon>Homarus</taxon>
    </lineage>
</organism>
<accession>A0A8J5K6E6</accession>
<dbReference type="GO" id="GO:0051257">
    <property type="term" value="P:meiotic spindle midzone assembly"/>
    <property type="evidence" value="ECO:0007669"/>
    <property type="project" value="TreeGrafter"/>
</dbReference>
<feature type="compositionally biased region" description="Low complexity" evidence="8">
    <location>
        <begin position="19"/>
        <end position="30"/>
    </location>
</feature>
<feature type="region of interest" description="Disordered" evidence="8">
    <location>
        <begin position="586"/>
        <end position="720"/>
    </location>
</feature>
<comment type="similarity">
    <text evidence="3">Belongs to the INCENP family.</text>
</comment>
<dbReference type="AlphaFoldDB" id="A0A8J5K6E6"/>
<protein>
    <submittedName>
        <fullName evidence="10">Inner centromere protein-like 1</fullName>
    </submittedName>
</protein>
<dbReference type="GO" id="GO:0000281">
    <property type="term" value="P:mitotic cytokinesis"/>
    <property type="evidence" value="ECO:0007669"/>
    <property type="project" value="TreeGrafter"/>
</dbReference>
<comment type="subcellular location">
    <subcellularLocation>
        <location evidence="2">Cytoplasm</location>
        <location evidence="2">Cytoskeleton</location>
        <location evidence="2">Spindle</location>
    </subcellularLocation>
    <subcellularLocation>
        <location evidence="1">Nucleus</location>
    </subcellularLocation>
</comment>
<keyword evidence="6" id="KW-0206">Cytoskeleton</keyword>
<dbReference type="EMBL" id="JAHLQT010019878">
    <property type="protein sequence ID" value="KAG7168626.1"/>
    <property type="molecule type" value="Genomic_DNA"/>
</dbReference>
<feature type="region of interest" description="Disordered" evidence="8">
    <location>
        <begin position="18"/>
        <end position="86"/>
    </location>
</feature>
<evidence type="ECO:0000256" key="4">
    <source>
        <dbReference type="ARBA" id="ARBA00022490"/>
    </source>
</evidence>
<evidence type="ECO:0000256" key="1">
    <source>
        <dbReference type="ARBA" id="ARBA00004123"/>
    </source>
</evidence>
<keyword evidence="11" id="KW-1185">Reference proteome</keyword>
<evidence type="ECO:0000256" key="3">
    <source>
        <dbReference type="ARBA" id="ARBA00010042"/>
    </source>
</evidence>
<keyword evidence="5" id="KW-0159">Chromosome partition</keyword>
<dbReference type="PANTHER" id="PTHR13142:SF1">
    <property type="entry name" value="INNER CENTROMERE PROTEIN"/>
    <property type="match status" value="1"/>
</dbReference>
<feature type="compositionally biased region" description="Polar residues" evidence="8">
    <location>
        <begin position="52"/>
        <end position="73"/>
    </location>
</feature>
<dbReference type="GO" id="GO:0032133">
    <property type="term" value="C:chromosome passenger complex"/>
    <property type="evidence" value="ECO:0007669"/>
    <property type="project" value="TreeGrafter"/>
</dbReference>
<dbReference type="Gene3D" id="6.10.250.2990">
    <property type="match status" value="1"/>
</dbReference>
<comment type="caution">
    <text evidence="10">The sequence shown here is derived from an EMBL/GenBank/DDBJ whole genome shotgun (WGS) entry which is preliminary data.</text>
</comment>
<feature type="compositionally biased region" description="Basic and acidic residues" evidence="8">
    <location>
        <begin position="681"/>
        <end position="720"/>
    </location>
</feature>
<feature type="domain" description="Inner centromere protein ARK-binding" evidence="9">
    <location>
        <begin position="845"/>
        <end position="904"/>
    </location>
</feature>
<dbReference type="GO" id="GO:0030496">
    <property type="term" value="C:midbody"/>
    <property type="evidence" value="ECO:0007669"/>
    <property type="project" value="TreeGrafter"/>
</dbReference>
<keyword evidence="4" id="KW-0963">Cytoplasm</keyword>
<dbReference type="GO" id="GO:0051310">
    <property type="term" value="P:metaphase chromosome alignment"/>
    <property type="evidence" value="ECO:0007669"/>
    <property type="project" value="TreeGrafter"/>
</dbReference>
<sequence>QEHFLCLEEVTANARQLFSSPDPTLLPKTPLGKKKSRLKKPHHSSIAEDEVFSSSKRLSTCNTGSNINNQSPLETPPRRGRAASRLAHEKMKRVPMTTKKTRGTCQVIFKGDSFESSSSYKEVVKGADSGHGENCESHFEEMEYESTVDPCESAVNPLALDTPKPLKKLGFCQSKQKNLLQPIPSGRTTRTKQKELQLSTRGDITDNMVSTADQPHPIPKPRLTRTKQKEVLPLLDTIDESEGQLLPPMDFPKPRMTRTKTKAKEQTNKFENVEYDSQSSVEEGYNTHEKAVAQPSEEIPMSRSTRTKKKVIEVISLTDTPVKNDINKSVDNESQKPRTTRTKKRMFDELGVDQPTRSTRTKCKKMEEQPEKESVASEKLGLCLFLTEPEDEKDGKSSQVVQKSPLVRSVPSVTSMKPSQSATSYTSENTVMAATSTQNTEIGPVRRIIDLRQGLSNVFYCTPEGDTRDDPCKTFSTNICWVTHSPAHVTRHARVRHAKTPDSQRVRIKPPARTPPATCTSDKVIRPKKILLSSSSSTHGSSRDTPKTFSRSRLMLTSSSSKFGDPNEAKYPTNIVTGITSFIKIQPAKPSREEKRQTGLQKKRDREDETIKKKEELLKLKAEGQKRRNEERMKRVQEAREERERKAIEAKKQQDRDRKNREERLREQQQQHRKQQLLAKRRAEEARVKKIKEQEEERRKQEEESRKLKEEEKQNEEEKLLYLAEQRRRQEEERKRKIAEVERIAREKKELEYLKLLEAQRIAELQQAKLTSSAVKKIALADNKETGLNHTFTLSDNKENGLNTTFSKTTGPSQSSSTGKNKDSYDITPNSKKYKKNINNYDINDIESDDSTDEDSAPKRKIPPWAMRSQLTAAMINQVYSGPVVEEIFPPTILLTTPDLTQIFPKRKKFNKRTSSAIWTTPLSKYFE</sequence>
<feature type="region of interest" description="Disordered" evidence="8">
    <location>
        <begin position="790"/>
        <end position="831"/>
    </location>
</feature>
<feature type="region of interest" description="Disordered" evidence="8">
    <location>
        <begin position="411"/>
        <end position="430"/>
    </location>
</feature>
<gene>
    <name evidence="10" type="primary">Incenp-L1</name>
    <name evidence="10" type="ORF">Hamer_G027740</name>
</gene>
<dbReference type="Pfam" id="PF03941">
    <property type="entry name" value="INCENP_ARK-bind"/>
    <property type="match status" value="1"/>
</dbReference>
<evidence type="ECO:0000256" key="6">
    <source>
        <dbReference type="ARBA" id="ARBA00023212"/>
    </source>
</evidence>
<evidence type="ECO:0000313" key="11">
    <source>
        <dbReference type="Proteomes" id="UP000747542"/>
    </source>
</evidence>